<feature type="compositionally biased region" description="Polar residues" evidence="1">
    <location>
        <begin position="49"/>
        <end position="81"/>
    </location>
</feature>
<keyword evidence="3" id="KW-1185">Reference proteome</keyword>
<sequence>MPGASTPQKITTCYQKKSKKHQFKDSQSGKKLLQSYRFDALSDDESIDMQTSYQNVSDNNCSSNTQQNRVPPSPPTTSNITKKTKYRQ</sequence>
<dbReference type="AlphaFoldDB" id="A0A8X6URZ4"/>
<dbReference type="EMBL" id="BMAW01085734">
    <property type="protein sequence ID" value="GFU44246.1"/>
    <property type="molecule type" value="Genomic_DNA"/>
</dbReference>
<proteinExistence type="predicted"/>
<organism evidence="2 3">
    <name type="scientific">Nephila pilipes</name>
    <name type="common">Giant wood spider</name>
    <name type="synonym">Nephila maculata</name>
    <dbReference type="NCBI Taxonomy" id="299642"/>
    <lineage>
        <taxon>Eukaryota</taxon>
        <taxon>Metazoa</taxon>
        <taxon>Ecdysozoa</taxon>
        <taxon>Arthropoda</taxon>
        <taxon>Chelicerata</taxon>
        <taxon>Arachnida</taxon>
        <taxon>Araneae</taxon>
        <taxon>Araneomorphae</taxon>
        <taxon>Entelegynae</taxon>
        <taxon>Araneoidea</taxon>
        <taxon>Nephilidae</taxon>
        <taxon>Nephila</taxon>
    </lineage>
</organism>
<feature type="region of interest" description="Disordered" evidence="1">
    <location>
        <begin position="49"/>
        <end position="88"/>
    </location>
</feature>
<evidence type="ECO:0000313" key="2">
    <source>
        <dbReference type="EMBL" id="GFU44246.1"/>
    </source>
</evidence>
<evidence type="ECO:0000313" key="3">
    <source>
        <dbReference type="Proteomes" id="UP000887013"/>
    </source>
</evidence>
<reference evidence="2" key="1">
    <citation type="submission" date="2020-08" db="EMBL/GenBank/DDBJ databases">
        <title>Multicomponent nature underlies the extraordinary mechanical properties of spider dragline silk.</title>
        <authorList>
            <person name="Kono N."/>
            <person name="Nakamura H."/>
            <person name="Mori M."/>
            <person name="Yoshida Y."/>
            <person name="Ohtoshi R."/>
            <person name="Malay A.D."/>
            <person name="Moran D.A.P."/>
            <person name="Tomita M."/>
            <person name="Numata K."/>
            <person name="Arakawa K."/>
        </authorList>
    </citation>
    <scope>NUCLEOTIDE SEQUENCE</scope>
</reference>
<comment type="caution">
    <text evidence="2">The sequence shown here is derived from an EMBL/GenBank/DDBJ whole genome shotgun (WGS) entry which is preliminary data.</text>
</comment>
<gene>
    <name evidence="2" type="ORF">NPIL_259401</name>
</gene>
<evidence type="ECO:0000256" key="1">
    <source>
        <dbReference type="SAM" id="MobiDB-lite"/>
    </source>
</evidence>
<accession>A0A8X6URZ4</accession>
<name>A0A8X6URZ4_NEPPI</name>
<feature type="compositionally biased region" description="Polar residues" evidence="1">
    <location>
        <begin position="1"/>
        <end position="15"/>
    </location>
</feature>
<dbReference type="Proteomes" id="UP000887013">
    <property type="component" value="Unassembled WGS sequence"/>
</dbReference>
<feature type="region of interest" description="Disordered" evidence="1">
    <location>
        <begin position="1"/>
        <end position="31"/>
    </location>
</feature>
<protein>
    <submittedName>
        <fullName evidence="2">Uncharacterized protein</fullName>
    </submittedName>
</protein>